<reference evidence="1" key="1">
    <citation type="submission" date="2012-09" db="EMBL/GenBank/DDBJ databases">
        <authorList>
            <person name="Martin A.A."/>
        </authorList>
    </citation>
    <scope>NUCLEOTIDE SEQUENCE</scope>
</reference>
<name>A0A0K0DLB1_ANGCA</name>
<reference evidence="2" key="2">
    <citation type="submission" date="2017-02" db="UniProtKB">
        <authorList>
            <consortium name="WormBaseParasite"/>
        </authorList>
    </citation>
    <scope>IDENTIFICATION</scope>
</reference>
<evidence type="ECO:0000313" key="2">
    <source>
        <dbReference type="WBParaSite" id="ACAC_0001237101-mRNA-1"/>
    </source>
</evidence>
<protein>
    <submittedName>
        <fullName evidence="2">Cauli_VI domain-containing protein</fullName>
    </submittedName>
</protein>
<evidence type="ECO:0000313" key="1">
    <source>
        <dbReference type="Proteomes" id="UP000035642"/>
    </source>
</evidence>
<accession>A0A0K0DLB1</accession>
<organism evidence="1 2">
    <name type="scientific">Angiostrongylus cantonensis</name>
    <name type="common">Rat lungworm</name>
    <dbReference type="NCBI Taxonomy" id="6313"/>
    <lineage>
        <taxon>Eukaryota</taxon>
        <taxon>Metazoa</taxon>
        <taxon>Ecdysozoa</taxon>
        <taxon>Nematoda</taxon>
        <taxon>Chromadorea</taxon>
        <taxon>Rhabditida</taxon>
        <taxon>Rhabditina</taxon>
        <taxon>Rhabditomorpha</taxon>
        <taxon>Strongyloidea</taxon>
        <taxon>Metastrongylidae</taxon>
        <taxon>Angiostrongylus</taxon>
    </lineage>
</organism>
<dbReference type="AlphaFoldDB" id="A0A0K0DLB1"/>
<dbReference type="Proteomes" id="UP000035642">
    <property type="component" value="Unassembled WGS sequence"/>
</dbReference>
<dbReference type="WBParaSite" id="ACAC_0001237101-mRNA-1">
    <property type="protein sequence ID" value="ACAC_0001237101-mRNA-1"/>
    <property type="gene ID" value="ACAC_0001237101"/>
</dbReference>
<proteinExistence type="predicted"/>
<keyword evidence="1" id="KW-1185">Reference proteome</keyword>
<sequence length="187" mass="20319">MGGPAVPTTNGGVLQHPYSYVQINIYDTNIKELQDRGVDIKHMLQHIGLRSVVMDVPILPSPPVNISVQTNARRAKSFGGFYLHARSAHSNSSTDNISVLNRTTEETGNIDVTSFEDNDSNCNETAVHDGNHTTLATSFIDSNISVVNRGVGEGCCGDPKSCRNGQDIYQVCFGNISKFGFYSWHGA</sequence>